<organism evidence="2 3">
    <name type="scientific">Candida boidinii</name>
    <name type="common">Yeast</name>
    <dbReference type="NCBI Taxonomy" id="5477"/>
    <lineage>
        <taxon>Eukaryota</taxon>
        <taxon>Fungi</taxon>
        <taxon>Dikarya</taxon>
        <taxon>Ascomycota</taxon>
        <taxon>Saccharomycotina</taxon>
        <taxon>Pichiomycetes</taxon>
        <taxon>Pichiales</taxon>
        <taxon>Pichiaceae</taxon>
        <taxon>Ogataea</taxon>
        <taxon>Ogataea/Candida clade</taxon>
    </lineage>
</organism>
<proteinExistence type="predicted"/>
<protein>
    <submittedName>
        <fullName evidence="2">Unnamed protein product</fullName>
    </submittedName>
</protein>
<accession>A0A9W6SWR4</accession>
<feature type="region of interest" description="Disordered" evidence="1">
    <location>
        <begin position="743"/>
        <end position="807"/>
    </location>
</feature>
<feature type="compositionally biased region" description="Low complexity" evidence="1">
    <location>
        <begin position="785"/>
        <end position="794"/>
    </location>
</feature>
<reference evidence="2" key="1">
    <citation type="submission" date="2023-04" db="EMBL/GenBank/DDBJ databases">
        <title>Candida boidinii NBRC 10035.</title>
        <authorList>
            <person name="Ichikawa N."/>
            <person name="Sato H."/>
            <person name="Tonouchi N."/>
        </authorList>
    </citation>
    <scope>NUCLEOTIDE SEQUENCE</scope>
    <source>
        <strain evidence="2">NBRC 10035</strain>
    </source>
</reference>
<name>A0A9W6SWR4_CANBO</name>
<evidence type="ECO:0000256" key="1">
    <source>
        <dbReference type="SAM" id="MobiDB-lite"/>
    </source>
</evidence>
<keyword evidence="3" id="KW-1185">Reference proteome</keyword>
<dbReference type="EMBL" id="BSXN01000270">
    <property type="protein sequence ID" value="GME67865.1"/>
    <property type="molecule type" value="Genomic_DNA"/>
</dbReference>
<dbReference type="Proteomes" id="UP001165120">
    <property type="component" value="Unassembled WGS sequence"/>
</dbReference>
<evidence type="ECO:0000313" key="2">
    <source>
        <dbReference type="EMBL" id="GME67865.1"/>
    </source>
</evidence>
<feature type="compositionally biased region" description="Low complexity" evidence="1">
    <location>
        <begin position="593"/>
        <end position="608"/>
    </location>
</feature>
<feature type="region of interest" description="Disordered" evidence="1">
    <location>
        <begin position="584"/>
        <end position="622"/>
    </location>
</feature>
<evidence type="ECO:0000313" key="3">
    <source>
        <dbReference type="Proteomes" id="UP001165120"/>
    </source>
</evidence>
<feature type="compositionally biased region" description="Polar residues" evidence="1">
    <location>
        <begin position="743"/>
        <end position="758"/>
    </location>
</feature>
<gene>
    <name evidence="2" type="ORF">Cboi02_000122000</name>
</gene>
<dbReference type="AlphaFoldDB" id="A0A9W6SWR4"/>
<sequence length="1042" mass="115794">MSELPTHSRSKIQSKHSKILKAHKGNKISLPKSDISLLDIPDSIKQQLNIPLSTSNFKLCIKSFLTFKTALELNLLDSIPKTDGNNGHANDGNSDIDDIGNTQQQFIYIHDDSLIKPFENFGDSNDNLIGYIAQVFCDSKTENLSINSDYMDTDTDTLETPEFSENGYYYSSVSMLIPFADNLWTLIKLNQQNSNEIPILESFPISIKKDPLTFHNDEFKVSDISQSPNLMLTTLEFEQLNELFENTETNDEFAISKDSTTDKDKNTDQITHTKLTENFDHLINASNNTELYILRYFQNIYGLPTPDKPNDIFQYFKKKCNHHSTEYTSILFKLFISNLFSFESKIYNNIQSNDLPQIYSNLPVEYMDKLIKINNKLMVTITDSLRNGNDSSISNESGIQSEFEIDNKISMKLNEIKLNEIKFQILINFELLSLLKFDNSLSEIDKPEPIKSKNTKIKRKLVGRKKGLVPTILGTVAVPITQTATVTSSSIKSTASTATLNDQVHNKTVSGVGLTIGSITKQLLTDNINLFFDKLCLIDVLNSISLNNPNSSYNFLIESIYKNPKYYKNHSKLIKSLVDKLRGPSLNSRKKNSTSSTSSKSSSASSSSSKKRLNLENYSNPESNLNDLNLNILEKEQKESLLSSLESNINPFKKNSSLLKSGISSTLSFSDLTGSLSESINGITPSNPVSSNSRPSSISGSFSMNSVLSGNGITSTMTSLQKNLFERKSFEMIKNTSFQNLSQANELDNDNSLEATNNNEDRESLFLGNKNKKSQSMVKRSLKASHSSSSNITSKKNKRQLVENSSISIPNEDSKKFETLIQATPIKKQKYKSKEMMMSIGSSPSVGFSDVNRNIQQIDEIANAPINNHSLNDGRILSVLESPVMLRSSHSSNKTTTSKRPKRAEIVSSSPFKLDTVQTTSTNGLISTASVNDESGNFKDPNNTIPASITTNSAASSILLSPIIRTNNSRRDSRSAIYHEKTPSFPIGSVTSASSSGITSYNESGVINDKNISIINSSPINENGVTLLDDSPNKTNRKLQFS</sequence>
<feature type="region of interest" description="Disordered" evidence="1">
    <location>
        <begin position="1023"/>
        <end position="1042"/>
    </location>
</feature>
<comment type="caution">
    <text evidence="2">The sequence shown here is derived from an EMBL/GenBank/DDBJ whole genome shotgun (WGS) entry which is preliminary data.</text>
</comment>